<dbReference type="InterPro" id="IPR015034">
    <property type="entry name" value="Bles03"/>
</dbReference>
<feature type="compositionally biased region" description="Basic and acidic residues" evidence="2">
    <location>
        <begin position="221"/>
        <end position="230"/>
    </location>
</feature>
<proteinExistence type="inferred from homology"/>
<dbReference type="AlphaFoldDB" id="Q2UZA7"/>
<organism evidence="3">
    <name type="scientific">Streptomyces tenjimariensis</name>
    <dbReference type="NCBI Taxonomy" id="29308"/>
    <lineage>
        <taxon>Bacteria</taxon>
        <taxon>Bacillati</taxon>
        <taxon>Actinomycetota</taxon>
        <taxon>Actinomycetes</taxon>
        <taxon>Kitasatosporales</taxon>
        <taxon>Streptomycetaceae</taxon>
        <taxon>Streptomyces</taxon>
    </lineage>
</organism>
<feature type="compositionally biased region" description="Low complexity" evidence="2">
    <location>
        <begin position="156"/>
        <end position="167"/>
    </location>
</feature>
<name>Q2UZA7_9ACTN</name>
<evidence type="ECO:0000256" key="2">
    <source>
        <dbReference type="SAM" id="MobiDB-lite"/>
    </source>
</evidence>
<evidence type="ECO:0000256" key="1">
    <source>
        <dbReference type="ARBA" id="ARBA00010568"/>
    </source>
</evidence>
<dbReference type="EMBL" id="AJ845083">
    <property type="protein sequence ID" value="CAI59997.1"/>
    <property type="molecule type" value="Genomic_DNA"/>
</dbReference>
<dbReference type="InterPro" id="IPR023398">
    <property type="entry name" value="TIF_eIF4e-like"/>
</dbReference>
<feature type="region of interest" description="Disordered" evidence="2">
    <location>
        <begin position="154"/>
        <end position="179"/>
    </location>
</feature>
<accession>Q2UZA7</accession>
<feature type="region of interest" description="Disordered" evidence="2">
    <location>
        <begin position="1"/>
        <end position="24"/>
    </location>
</feature>
<dbReference type="Pfam" id="PF08939">
    <property type="entry name" value="Bles03"/>
    <property type="match status" value="1"/>
</dbReference>
<dbReference type="SUPFAM" id="SSF55418">
    <property type="entry name" value="eIF4e-like"/>
    <property type="match status" value="1"/>
</dbReference>
<evidence type="ECO:0000313" key="3">
    <source>
        <dbReference type="EMBL" id="CAI59997.1"/>
    </source>
</evidence>
<feature type="region of interest" description="Disordered" evidence="2">
    <location>
        <begin position="208"/>
        <end position="230"/>
    </location>
</feature>
<sequence>MPPTGDGHVSRAGLPPPKGLGWTDRVRAPERLDEGLDEFGNRVTGKWMPKGIDQELWERIRGATIEGYLGTQSKVLKDFTRACVYTRDYRDLDDLRRVLTVLRELGVTGWIDYKRDCDTARGLYGRGALFWHSPPGTVAIDVPPWSVGREMDREAAAAPAPAAAAEAGTDNPRRTGRCPKCRVGPGEGCRNAPLGGVHPERLKLNRIPFDDVPGYSQALRRAQEARRRRG</sequence>
<dbReference type="Gene3D" id="3.30.760.10">
    <property type="entry name" value="RNA Cap, Translation Initiation Factor Eif4e"/>
    <property type="match status" value="1"/>
</dbReference>
<protein>
    <submittedName>
        <fullName evidence="3">Uncharacterized protein</fullName>
    </submittedName>
</protein>
<reference evidence="3" key="1">
    <citation type="submission" date="2005-02" db="EMBL/GenBank/DDBJ databases">
        <title>Comparison of the gene clusters for the biosynthesis of aminoglycoside antibiotics gentamicin (Micromonospora echinospora DSM 43036), fortimicin (Micromonospora olivasterospora DSM 43868), kanamycin (Streptomyces kanamyceticus DSM 40500) and istamycin (Streptomyces tenjimariensis ATCC 31603).</title>
        <authorList>
            <person name="Aboshanab K.M."/>
            <person name="Schmidt-Beissner H."/>
            <person name="Wehmeier U.F."/>
            <person name="Welzel K."/>
            <person name="Vente A."/>
            <person name="Piepersberg W."/>
        </authorList>
    </citation>
    <scope>NUCLEOTIDE SEQUENCE</scope>
    <source>
        <strain evidence="3">ATCC 31603</strain>
    </source>
</reference>
<dbReference type="PANTHER" id="PTHR31977">
    <property type="entry name" value="UPF0696 PROTEIN C11ORF68"/>
    <property type="match status" value="1"/>
</dbReference>
<comment type="similarity">
    <text evidence="1">Belongs to the UPF0696 family.</text>
</comment>
<dbReference type="PANTHER" id="PTHR31977:SF1">
    <property type="entry name" value="UPF0696 PROTEIN C11ORF68"/>
    <property type="match status" value="1"/>
</dbReference>